<evidence type="ECO:0000256" key="2">
    <source>
        <dbReference type="ARBA" id="ARBA00014411"/>
    </source>
</evidence>
<name>A0A8N5EZQ3_GEOFO</name>
<dbReference type="GO" id="GO:0016918">
    <property type="term" value="F:retinal binding"/>
    <property type="evidence" value="ECO:0007669"/>
    <property type="project" value="UniProtKB-KW"/>
</dbReference>
<feature type="transmembrane region" description="Helical" evidence="11">
    <location>
        <begin position="396"/>
        <end position="420"/>
    </location>
</feature>
<dbReference type="GO" id="GO:0034632">
    <property type="term" value="F:retinol transmembrane transporter activity"/>
    <property type="evidence" value="ECO:0007669"/>
    <property type="project" value="InterPro"/>
</dbReference>
<dbReference type="RefSeq" id="XP_030920338.1">
    <property type="nucleotide sequence ID" value="XM_031064478.1"/>
</dbReference>
<evidence type="ECO:0000256" key="3">
    <source>
        <dbReference type="ARBA" id="ARBA00022448"/>
    </source>
</evidence>
<dbReference type="GO" id="GO:0038023">
    <property type="term" value="F:signaling receptor activity"/>
    <property type="evidence" value="ECO:0007669"/>
    <property type="project" value="InterPro"/>
</dbReference>
<keyword evidence="3" id="KW-0813">Transport</keyword>
<dbReference type="Proteomes" id="UP000504602">
    <property type="component" value="Unplaced"/>
</dbReference>
<keyword evidence="6" id="KW-0845">Vitamin A</keyword>
<keyword evidence="7 11" id="KW-1133">Transmembrane helix</keyword>
<dbReference type="PANTHER" id="PTHR21444">
    <property type="entry name" value="COILED-COIL DOMAIN-CONTAINING PROTEIN 180"/>
    <property type="match status" value="1"/>
</dbReference>
<keyword evidence="4" id="KW-1003">Cell membrane</keyword>
<evidence type="ECO:0000256" key="9">
    <source>
        <dbReference type="ARBA" id="ARBA00023136"/>
    </source>
</evidence>
<proteinExistence type="predicted"/>
<comment type="subcellular location">
    <subcellularLocation>
        <location evidence="1">Cell membrane</location>
        <topology evidence="1">Multi-pass membrane protein</topology>
    </subcellularLocation>
</comment>
<accession>A0A8N5EZQ3</accession>
<keyword evidence="12" id="KW-1185">Reference proteome</keyword>
<dbReference type="Pfam" id="PF14752">
    <property type="entry name" value="RBP_receptor"/>
    <property type="match status" value="2"/>
</dbReference>
<keyword evidence="9 11" id="KW-0472">Membrane</keyword>
<evidence type="ECO:0000256" key="1">
    <source>
        <dbReference type="ARBA" id="ARBA00004651"/>
    </source>
</evidence>
<evidence type="ECO:0000313" key="13">
    <source>
        <dbReference type="RefSeq" id="XP_030920338.1"/>
    </source>
</evidence>
<reference evidence="13" key="1">
    <citation type="submission" date="2025-08" db="UniProtKB">
        <authorList>
            <consortium name="RefSeq"/>
        </authorList>
    </citation>
    <scope>IDENTIFICATION</scope>
</reference>
<evidence type="ECO:0000256" key="11">
    <source>
        <dbReference type="SAM" id="Phobius"/>
    </source>
</evidence>
<dbReference type="GeneID" id="102044324"/>
<evidence type="ECO:0000256" key="10">
    <source>
        <dbReference type="ARBA" id="ARBA00023170"/>
    </source>
</evidence>
<dbReference type="AlphaFoldDB" id="A0A8N5EZQ3"/>
<dbReference type="InterPro" id="IPR026612">
    <property type="entry name" value="STRA6-like"/>
</dbReference>
<keyword evidence="10 13" id="KW-0675">Receptor</keyword>
<feature type="transmembrane region" description="Helical" evidence="11">
    <location>
        <begin position="328"/>
        <end position="351"/>
    </location>
</feature>
<evidence type="ECO:0000256" key="7">
    <source>
        <dbReference type="ARBA" id="ARBA00022989"/>
    </source>
</evidence>
<feature type="transmembrane region" description="Helical" evidence="11">
    <location>
        <begin position="58"/>
        <end position="78"/>
    </location>
</feature>
<organism evidence="12 13">
    <name type="scientific">Geospiza fortis</name>
    <name type="common">Medium ground-finch</name>
    <dbReference type="NCBI Taxonomy" id="48883"/>
    <lineage>
        <taxon>Eukaryota</taxon>
        <taxon>Metazoa</taxon>
        <taxon>Chordata</taxon>
        <taxon>Craniata</taxon>
        <taxon>Vertebrata</taxon>
        <taxon>Euteleostomi</taxon>
        <taxon>Archelosauria</taxon>
        <taxon>Archosauria</taxon>
        <taxon>Dinosauria</taxon>
        <taxon>Saurischia</taxon>
        <taxon>Theropoda</taxon>
        <taxon>Coelurosauria</taxon>
        <taxon>Aves</taxon>
        <taxon>Neognathae</taxon>
        <taxon>Neoaves</taxon>
        <taxon>Telluraves</taxon>
        <taxon>Australaves</taxon>
        <taxon>Passeriformes</taxon>
        <taxon>Thraupidae</taxon>
        <taxon>Geospiza</taxon>
    </lineage>
</organism>
<gene>
    <name evidence="13" type="primary">STRA6</name>
</gene>
<keyword evidence="5 11" id="KW-0812">Transmembrane</keyword>
<dbReference type="GO" id="GO:0019841">
    <property type="term" value="F:retinol binding"/>
    <property type="evidence" value="ECO:0007669"/>
    <property type="project" value="UniProtKB-KW"/>
</dbReference>
<feature type="transmembrane region" description="Helical" evidence="11">
    <location>
        <begin position="511"/>
        <end position="528"/>
    </location>
</feature>
<dbReference type="CTD" id="64220"/>
<keyword evidence="8" id="KW-0683">Retinol-binding</keyword>
<feature type="transmembrane region" description="Helical" evidence="11">
    <location>
        <begin position="548"/>
        <end position="569"/>
    </location>
</feature>
<evidence type="ECO:0000256" key="8">
    <source>
        <dbReference type="ARBA" id="ARBA00023072"/>
    </source>
</evidence>
<dbReference type="PANTHER" id="PTHR21444:SF16">
    <property type="entry name" value="RECEPTOR FOR RETINOL UPTAKE STRA6"/>
    <property type="match status" value="1"/>
</dbReference>
<feature type="transmembrane region" description="Helical" evidence="11">
    <location>
        <begin position="479"/>
        <end position="499"/>
    </location>
</feature>
<evidence type="ECO:0000313" key="12">
    <source>
        <dbReference type="Proteomes" id="UP000504602"/>
    </source>
</evidence>
<dbReference type="OrthoDB" id="2376984at2759"/>
<dbReference type="GO" id="GO:0071939">
    <property type="term" value="P:vitamin A import into cell"/>
    <property type="evidence" value="ECO:0007669"/>
    <property type="project" value="TreeGrafter"/>
</dbReference>
<dbReference type="GO" id="GO:0005886">
    <property type="term" value="C:plasma membrane"/>
    <property type="evidence" value="ECO:0007669"/>
    <property type="project" value="UniProtKB-SubCell"/>
</dbReference>
<protein>
    <recommendedName>
        <fullName evidence="2">Receptor for retinol uptake STRA6</fullName>
    </recommendedName>
</protein>
<evidence type="ECO:0000256" key="6">
    <source>
        <dbReference type="ARBA" id="ARBA00022893"/>
    </source>
</evidence>
<evidence type="ECO:0000256" key="5">
    <source>
        <dbReference type="ARBA" id="ARBA00022692"/>
    </source>
</evidence>
<sequence length="704" mass="77955">MAPNGSVGFRDSPVEPGIFLDEDLGSDWYIYESTESAPHDDLFPDAVPECHPTISPQMYHTVMAPISLALILALSFLVKRRRLHLSCWNGVPGLLSPGNLLEQDGHRAVAAAVLALLCGGSDPVGIGIGIGTGIGIGIRTRTGTRIRITIGIRIRVRIRTESLIGIGVGIGITIGISTKTGTRIRIRIGIESLIGIGVRIRITIGVEPDWDRDRDRDQGSHRGLGTKSHFIPTFPYQHSICWPGLGNSCWDTPGMRGWPGRFCHPKSIRYPQISGKSYYRKYLKALLSKRDRKGSSLKMDESLSSRIRSYLLSYIYIPEEGFRIPLKLVASVTVAVVAVYQVAVLLLVAVVPPLRIVRAGMSKDVVVLLVQFGLVPSRGAAAPGDLEQELRTAQHFLWALEVCYICSLVLCCLLTCAMLLRSLAMHRSNLRALYQGAVLDVFSKAHILRPSRESLVCWMAFSSFQAAFACLGLLIQQVIFFLCFVAFTFLVVIPLQLGTSSPLFGIIRNMWPFWLTLVVAVLLQHLLAHSQFLEQHSLQKEITNRRALYIVTFLLFPTNVLVGAMAAVWRVVISGLYNTVHLCRLDISLLHRGVETFDPGYRTYCHYLRVEVSQCHPLLKAFCFLLLQPGRPEPPAPPCDTQLEEGAQLIHPKPLAPGRARSRRIRARWWVAYTLLHNPSLTASRKTALADPAANGAQLGVPRP</sequence>
<evidence type="ECO:0000256" key="4">
    <source>
        <dbReference type="ARBA" id="ARBA00022475"/>
    </source>
</evidence>